<evidence type="ECO:0000256" key="1">
    <source>
        <dbReference type="SAM" id="MobiDB-lite"/>
    </source>
</evidence>
<organism evidence="4 5">
    <name type="scientific">Arabidopsis thaliana x Arabidopsis arenosa</name>
    <dbReference type="NCBI Taxonomy" id="1240361"/>
    <lineage>
        <taxon>Eukaryota</taxon>
        <taxon>Viridiplantae</taxon>
        <taxon>Streptophyta</taxon>
        <taxon>Embryophyta</taxon>
        <taxon>Tracheophyta</taxon>
        <taxon>Spermatophyta</taxon>
        <taxon>Magnoliopsida</taxon>
        <taxon>eudicotyledons</taxon>
        <taxon>Gunneridae</taxon>
        <taxon>Pentapetalae</taxon>
        <taxon>rosids</taxon>
        <taxon>malvids</taxon>
        <taxon>Brassicales</taxon>
        <taxon>Brassicaceae</taxon>
        <taxon>Camelineae</taxon>
        <taxon>Arabidopsis</taxon>
    </lineage>
</organism>
<keyword evidence="4" id="KW-0808">Transferase</keyword>
<keyword evidence="5" id="KW-1185">Reference proteome</keyword>
<evidence type="ECO:0000259" key="2">
    <source>
        <dbReference type="Pfam" id="PF07727"/>
    </source>
</evidence>
<dbReference type="AlphaFoldDB" id="A0A8T1XFT0"/>
<evidence type="ECO:0000313" key="4">
    <source>
        <dbReference type="EMBL" id="KAG7533328.1"/>
    </source>
</evidence>
<feature type="compositionally biased region" description="Polar residues" evidence="1">
    <location>
        <begin position="231"/>
        <end position="240"/>
    </location>
</feature>
<dbReference type="PANTHER" id="PTHR11439:SF455">
    <property type="entry name" value="RLK (RECEPTOR-LIKE PROTEIN KINASE) 8, PUTATIVE-RELATED"/>
    <property type="match status" value="1"/>
</dbReference>
<feature type="domain" description="Retrovirus-related Pol polyprotein from transposon TNT 1-94-like beta-barrel" evidence="3">
    <location>
        <begin position="292"/>
        <end position="369"/>
    </location>
</feature>
<dbReference type="EMBL" id="JAEFBK010000013">
    <property type="protein sequence ID" value="KAG7533328.1"/>
    <property type="molecule type" value="Genomic_DNA"/>
</dbReference>
<feature type="region of interest" description="Disordered" evidence="1">
    <location>
        <begin position="199"/>
        <end position="244"/>
    </location>
</feature>
<dbReference type="PANTHER" id="PTHR11439">
    <property type="entry name" value="GAG-POL-RELATED RETROTRANSPOSON"/>
    <property type="match status" value="1"/>
</dbReference>
<dbReference type="Pfam" id="PF07727">
    <property type="entry name" value="RVT_2"/>
    <property type="match status" value="1"/>
</dbReference>
<keyword evidence="4" id="KW-0695">RNA-directed DNA polymerase</keyword>
<reference evidence="4 5" key="1">
    <citation type="submission" date="2020-12" db="EMBL/GenBank/DDBJ databases">
        <title>Concerted genomic and epigenomic changes stabilize Arabidopsis allopolyploids.</title>
        <authorList>
            <person name="Chen Z."/>
        </authorList>
    </citation>
    <scope>NUCLEOTIDE SEQUENCE [LARGE SCALE GENOMIC DNA]</scope>
    <source>
        <strain evidence="4">Allo738</strain>
        <tissue evidence="4">Leaf</tissue>
    </source>
</reference>
<dbReference type="CDD" id="cd09272">
    <property type="entry name" value="RNase_HI_RT_Ty1"/>
    <property type="match status" value="1"/>
</dbReference>
<protein>
    <submittedName>
        <fullName evidence="4">Reverse transcriptase RNA-dependent DNA polymerase</fullName>
    </submittedName>
</protein>
<gene>
    <name evidence="4" type="ORF">ISN45_Aa08g009670</name>
</gene>
<dbReference type="InterPro" id="IPR054722">
    <property type="entry name" value="PolX-like_BBD"/>
</dbReference>
<keyword evidence="4" id="KW-0548">Nucleotidyltransferase</keyword>
<accession>A0A8T1XFT0</accession>
<dbReference type="Pfam" id="PF22936">
    <property type="entry name" value="Pol_BBD"/>
    <property type="match status" value="1"/>
</dbReference>
<sequence>MSSSSEILANTDATSLHNINMTNVKQLTATNFLMWKRQVHALLDGYDLAGYLDGSIAAPTATLTTAGTVTPNPAFKLWKRQDKLIYSGLLGAISLSVQSLLSKATTTAQIWTILNDIYANPSRAHIKHIQLESPISHEDQIDYILGGLPEDYKQVIDQLEGRETPPALTEIHEKLINHELKLQTLTIASSSSVPVTANAATYKNYGNNNRNQSRSGSRGNQQWQQQQQQNFSPRNESRGSQGRGYQGKYQICGVYGHSARRCSQLQSFGGGYQSSPMSPWQPRANVVMASPWVLDSRATHHLTSDLANLSMHHPYTGGEEVTIADGSGLQIAQTGSALLPTPTGSLALNDVLYVPNVHKNLISVYRMCNSNKVSVEFFPAHFQVKDLSTGARLLQGRTRNELYEWPNVHIEACTIRGDKFPVSTKSFSGLCTGIGHAVSTQLHSGFTTLIAYSSFPVASVLGSSPLAITSSVIQHNTGSALTSSFVRYKARLVARGFNQQYGLDYSETFSPVIKSTIIWTVLEVAVKRNWSIHQVDINNAFLQGTLTEEVYVSQPPGFVDLDRLNHVCRLQKALYDLKQAPRAWYQELRNFLLKAGFTNSLADTSLFIYHQGSDFLYVLVYVDDIIIAGVESLVKRFNTALAARFSLKDLGALNYFLGIEATRSANGLHLMQRKYINDLLTKTNMLGVKPVSTPMAATPMISLFTGSALDDASEYRSVLGSLQYLSFTRPDIAFAVNRLSQFMHRPTDAHWLAVKRILRYLAGTTTHGIFLRANAPLTIHAFSDADWARDNNDYLSTNAYIVYFGGSPISWSSKKQKSVARSSIEAEYRAVANTASELRWICSLLSEMGIPLPTAPVIYCDNMGATYLCANPVFHSRMKHVALDYHFVRGNIQSGALRVSHVSTKDQLADSLTKLLPRPRFQELNSKIGVKELPPS</sequence>
<dbReference type="GO" id="GO:0003964">
    <property type="term" value="F:RNA-directed DNA polymerase activity"/>
    <property type="evidence" value="ECO:0007669"/>
    <property type="project" value="UniProtKB-KW"/>
</dbReference>
<feature type="compositionally biased region" description="Low complexity" evidence="1">
    <location>
        <begin position="206"/>
        <end position="230"/>
    </location>
</feature>
<comment type="caution">
    <text evidence="4">The sequence shown here is derived from an EMBL/GenBank/DDBJ whole genome shotgun (WGS) entry which is preliminary data.</text>
</comment>
<evidence type="ECO:0000313" key="5">
    <source>
        <dbReference type="Proteomes" id="UP000694240"/>
    </source>
</evidence>
<evidence type="ECO:0000259" key="3">
    <source>
        <dbReference type="Pfam" id="PF22936"/>
    </source>
</evidence>
<name>A0A8T1XFT0_9BRAS</name>
<dbReference type="InterPro" id="IPR013103">
    <property type="entry name" value="RVT_2"/>
</dbReference>
<dbReference type="Proteomes" id="UP000694240">
    <property type="component" value="Chromosome 13"/>
</dbReference>
<proteinExistence type="predicted"/>
<feature type="domain" description="Reverse transcriptase Ty1/copia-type" evidence="2">
    <location>
        <begin position="485"/>
        <end position="696"/>
    </location>
</feature>